<accession>A0A939DE93</accession>
<comment type="caution">
    <text evidence="2">The sequence shown here is derived from an EMBL/GenBank/DDBJ whole genome shotgun (WGS) entry which is preliminary data.</text>
</comment>
<keyword evidence="1" id="KW-0812">Transmembrane</keyword>
<evidence type="ECO:0000313" key="2">
    <source>
        <dbReference type="EMBL" id="MBN7795922.1"/>
    </source>
</evidence>
<feature type="transmembrane region" description="Helical" evidence="1">
    <location>
        <begin position="51"/>
        <end position="69"/>
    </location>
</feature>
<keyword evidence="1" id="KW-1133">Transmembrane helix</keyword>
<evidence type="ECO:0000313" key="3">
    <source>
        <dbReference type="Proteomes" id="UP000664303"/>
    </source>
</evidence>
<keyword evidence="3" id="KW-1185">Reference proteome</keyword>
<reference evidence="2" key="1">
    <citation type="submission" date="2021-02" db="EMBL/GenBank/DDBJ databases">
        <title>PHA producing bacteria isolated from coastal sediment in Guangdong, Shenzhen.</title>
        <authorList>
            <person name="Zheng W."/>
            <person name="Yu S."/>
            <person name="Huang Y."/>
        </authorList>
    </citation>
    <scope>NUCLEOTIDE SEQUENCE</scope>
    <source>
        <strain evidence="2">TN14-10</strain>
    </source>
</reference>
<dbReference type="EMBL" id="JAFKCZ010000004">
    <property type="protein sequence ID" value="MBN7795922.1"/>
    <property type="molecule type" value="Genomic_DNA"/>
</dbReference>
<dbReference type="RefSeq" id="WP_206559378.1">
    <property type="nucleotide sequence ID" value="NZ_JAFKCZ010000004.1"/>
</dbReference>
<dbReference type="Proteomes" id="UP000664303">
    <property type="component" value="Unassembled WGS sequence"/>
</dbReference>
<protein>
    <submittedName>
        <fullName evidence="2">Uncharacterized protein</fullName>
    </submittedName>
</protein>
<evidence type="ECO:0000256" key="1">
    <source>
        <dbReference type="SAM" id="Phobius"/>
    </source>
</evidence>
<dbReference type="AlphaFoldDB" id="A0A939DE93"/>
<feature type="transmembrane region" description="Helical" evidence="1">
    <location>
        <begin position="21"/>
        <end position="45"/>
    </location>
</feature>
<keyword evidence="1" id="KW-0472">Membrane</keyword>
<sequence length="96" mass="10862">MKHPALIRKLREYRYEKLYSKYTWMIVAAAGVVVFGFLLLVYCIYGDKVPGPVILVIGCAAFLVCIAIGDHFGARIAKREANQVEDSSERDENSRH</sequence>
<gene>
    <name evidence="2" type="ORF">JYP50_04940</name>
</gene>
<proteinExistence type="predicted"/>
<organism evidence="2 3">
    <name type="scientific">Parahaliea mediterranea</name>
    <dbReference type="NCBI Taxonomy" id="651086"/>
    <lineage>
        <taxon>Bacteria</taxon>
        <taxon>Pseudomonadati</taxon>
        <taxon>Pseudomonadota</taxon>
        <taxon>Gammaproteobacteria</taxon>
        <taxon>Cellvibrionales</taxon>
        <taxon>Halieaceae</taxon>
        <taxon>Parahaliea</taxon>
    </lineage>
</organism>
<name>A0A939DE93_9GAMM</name>